<dbReference type="Proteomes" id="UP000298277">
    <property type="component" value="Unassembled WGS sequence"/>
</dbReference>
<dbReference type="EMBL" id="RQFA01000046">
    <property type="protein sequence ID" value="TGK33404.1"/>
    <property type="molecule type" value="Genomic_DNA"/>
</dbReference>
<accession>A0A5F1Z180</accession>
<reference evidence="1" key="1">
    <citation type="journal article" date="2019" name="PLoS Negl. Trop. Dis.">
        <title>Revisiting the worldwide diversity of Leptospira species in the environment.</title>
        <authorList>
            <person name="Vincent A.T."/>
            <person name="Schiettekatte O."/>
            <person name="Bourhy P."/>
            <person name="Veyrier F.J."/>
            <person name="Picardeau M."/>
        </authorList>
    </citation>
    <scope>NUCLEOTIDE SEQUENCE [LARGE SCALE GENOMIC DNA]</scope>
    <source>
        <strain evidence="1">201800299</strain>
    </source>
</reference>
<gene>
    <name evidence="1" type="ORF">EHQ17_11490</name>
</gene>
<comment type="caution">
    <text evidence="1">The sequence shown here is derived from an EMBL/GenBank/DDBJ whole genome shotgun (WGS) entry which is preliminary data.</text>
</comment>
<dbReference type="AlphaFoldDB" id="A0A5F1Z180"/>
<evidence type="ECO:0000313" key="2">
    <source>
        <dbReference type="Proteomes" id="UP000298277"/>
    </source>
</evidence>
<dbReference type="OrthoDB" id="9813172at2"/>
<organism evidence="1 2">
    <name type="scientific">Leptospira gomenensis</name>
    <dbReference type="NCBI Taxonomy" id="2484974"/>
    <lineage>
        <taxon>Bacteria</taxon>
        <taxon>Pseudomonadati</taxon>
        <taxon>Spirochaetota</taxon>
        <taxon>Spirochaetia</taxon>
        <taxon>Leptospirales</taxon>
        <taxon>Leptospiraceae</taxon>
        <taxon>Leptospira</taxon>
    </lineage>
</organism>
<dbReference type="RefSeq" id="WP_135590260.1">
    <property type="nucleotide sequence ID" value="NZ_RQEZ01000035.1"/>
</dbReference>
<proteinExistence type="predicted"/>
<sequence length="81" mass="9297">MIEENPESSGFSFLFSLVSVETKLRIGFRIASISALNFITHRIHKIETGHREIFYDLPMGFYDWSMVVTTIALISPNRAFV</sequence>
<protein>
    <submittedName>
        <fullName evidence="1">Uncharacterized protein</fullName>
    </submittedName>
</protein>
<name>A0A5F1Z180_9LEPT</name>
<keyword evidence="2" id="KW-1185">Reference proteome</keyword>
<evidence type="ECO:0000313" key="1">
    <source>
        <dbReference type="EMBL" id="TGK33404.1"/>
    </source>
</evidence>